<gene>
    <name evidence="6" type="ORF">KK488_10105</name>
</gene>
<feature type="region of interest" description="Disordered" evidence="4">
    <location>
        <begin position="1"/>
        <end position="37"/>
    </location>
</feature>
<evidence type="ECO:0000256" key="2">
    <source>
        <dbReference type="ARBA" id="ARBA00023125"/>
    </source>
</evidence>
<organism evidence="6 7">
    <name type="scientific">Sphingobium nicotianae</name>
    <dbReference type="NCBI Taxonomy" id="2782607"/>
    <lineage>
        <taxon>Bacteria</taxon>
        <taxon>Pseudomonadati</taxon>
        <taxon>Pseudomonadota</taxon>
        <taxon>Alphaproteobacteria</taxon>
        <taxon>Sphingomonadales</taxon>
        <taxon>Sphingomonadaceae</taxon>
        <taxon>Sphingobium</taxon>
    </lineage>
</organism>
<comment type="caution">
    <text evidence="6">The sequence shown here is derived from an EMBL/GenBank/DDBJ whole genome shotgun (WGS) entry which is preliminary data.</text>
</comment>
<evidence type="ECO:0000256" key="3">
    <source>
        <dbReference type="ARBA" id="ARBA00023163"/>
    </source>
</evidence>
<keyword evidence="1" id="KW-0805">Transcription regulation</keyword>
<accession>A0A9X1DC90</accession>
<proteinExistence type="predicted"/>
<feature type="domain" description="Tetracyclin repressor-like C-terminal" evidence="5">
    <location>
        <begin position="117"/>
        <end position="235"/>
    </location>
</feature>
<dbReference type="InterPro" id="IPR050109">
    <property type="entry name" value="HTH-type_TetR-like_transc_reg"/>
</dbReference>
<dbReference type="GO" id="GO:0003700">
    <property type="term" value="F:DNA-binding transcription factor activity"/>
    <property type="evidence" value="ECO:0007669"/>
    <property type="project" value="TreeGrafter"/>
</dbReference>
<reference evidence="6" key="1">
    <citation type="submission" date="2021-05" db="EMBL/GenBank/DDBJ databases">
        <title>Genome of Sphingobium sp. strain.</title>
        <authorList>
            <person name="Fan R."/>
        </authorList>
    </citation>
    <scope>NUCLEOTIDE SEQUENCE</scope>
    <source>
        <strain evidence="6">H33</strain>
    </source>
</reference>
<dbReference type="InterPro" id="IPR009057">
    <property type="entry name" value="Homeodomain-like_sf"/>
</dbReference>
<keyword evidence="3" id="KW-0804">Transcription</keyword>
<dbReference type="InterPro" id="IPR036271">
    <property type="entry name" value="Tet_transcr_reg_TetR-rel_C_sf"/>
</dbReference>
<dbReference type="GO" id="GO:0000976">
    <property type="term" value="F:transcription cis-regulatory region binding"/>
    <property type="evidence" value="ECO:0007669"/>
    <property type="project" value="TreeGrafter"/>
</dbReference>
<evidence type="ECO:0000256" key="1">
    <source>
        <dbReference type="ARBA" id="ARBA00023015"/>
    </source>
</evidence>
<sequence length="251" mass="27302">MAKDIIPIGDQTPSASPRKATKATKAKTARAIGRPTGKGRIGKELLIEKTAELLRTVPPEKLSLSVAARHAKVHLTLFKYYFQDRTRLLVDVARMLSKEIGDRVIEIEGANDAKSAPERLAIRIDAMVDFFLVNPFYHRLMVEIIDNETDPLATELINLWMGKTLEIYEGLIDAGVAEGTLRPIDPAFTFLAIMGLCEKILHAAKLVGRGGESPAQAAERYKAFVIDMILKGVGAEGVAGTQPARKVAAGS</sequence>
<name>A0A9X1DC90_9SPHN</name>
<protein>
    <submittedName>
        <fullName evidence="6">TetR/AcrR family transcriptional regulator</fullName>
    </submittedName>
</protein>
<evidence type="ECO:0000313" key="7">
    <source>
        <dbReference type="Proteomes" id="UP001138757"/>
    </source>
</evidence>
<dbReference type="Pfam" id="PF14514">
    <property type="entry name" value="TetR_C_9"/>
    <property type="match status" value="1"/>
</dbReference>
<keyword evidence="2" id="KW-0238">DNA-binding</keyword>
<evidence type="ECO:0000256" key="4">
    <source>
        <dbReference type="SAM" id="MobiDB-lite"/>
    </source>
</evidence>
<dbReference type="Gene3D" id="1.10.357.10">
    <property type="entry name" value="Tetracycline Repressor, domain 2"/>
    <property type="match status" value="1"/>
</dbReference>
<evidence type="ECO:0000259" key="5">
    <source>
        <dbReference type="Pfam" id="PF14514"/>
    </source>
</evidence>
<dbReference type="EMBL" id="JAHGAW010000006">
    <property type="protein sequence ID" value="MBT2187296.1"/>
    <property type="molecule type" value="Genomic_DNA"/>
</dbReference>
<dbReference type="RefSeq" id="WP_214623122.1">
    <property type="nucleotide sequence ID" value="NZ_JAHGAW010000006.1"/>
</dbReference>
<dbReference type="PANTHER" id="PTHR30055:SF234">
    <property type="entry name" value="HTH-TYPE TRANSCRIPTIONAL REGULATOR BETI"/>
    <property type="match status" value="1"/>
</dbReference>
<dbReference type="PANTHER" id="PTHR30055">
    <property type="entry name" value="HTH-TYPE TRANSCRIPTIONAL REGULATOR RUTR"/>
    <property type="match status" value="1"/>
</dbReference>
<keyword evidence="7" id="KW-1185">Reference proteome</keyword>
<dbReference type="Proteomes" id="UP001138757">
    <property type="component" value="Unassembled WGS sequence"/>
</dbReference>
<feature type="compositionally biased region" description="Basic residues" evidence="4">
    <location>
        <begin position="19"/>
        <end position="28"/>
    </location>
</feature>
<dbReference type="AlphaFoldDB" id="A0A9X1DC90"/>
<evidence type="ECO:0000313" key="6">
    <source>
        <dbReference type="EMBL" id="MBT2187296.1"/>
    </source>
</evidence>
<dbReference type="InterPro" id="IPR011075">
    <property type="entry name" value="TetR_C"/>
</dbReference>
<dbReference type="SUPFAM" id="SSF46689">
    <property type="entry name" value="Homeodomain-like"/>
    <property type="match status" value="1"/>
</dbReference>
<dbReference type="SUPFAM" id="SSF48498">
    <property type="entry name" value="Tetracyclin repressor-like, C-terminal domain"/>
    <property type="match status" value="1"/>
</dbReference>